<comment type="similarity">
    <text evidence="1">Belongs to the polysaccharide synthase family.</text>
</comment>
<dbReference type="InterPro" id="IPR029063">
    <property type="entry name" value="SAM-dependent_MTases_sf"/>
</dbReference>
<accession>K1DXT8</accession>
<sequence length="606" mass="65289">MTATPGGAAQRFHLNRWSWAGVDLGVLFAAAFFAAWLRYDFDVELAITLPVLKLALIAAVAHLIIGGLIGPYAVGHLRGSYEEIIDIGKTVLLWMAPLQVLSLVGPLDLGPRSLPFTSSTIAVLGMFGARFVLRASRSRSRRDRLPEVRVLVFGAGEGGRQLVRALVRDKSETMTPVGLLDDDRRKRRMRIDGVRVLGTRDDLAAVAAETEATTLAIAVPSASPDLVKTLRSSAQDAGLETLILPRTHEILGRVGGGDLRSLDLADFLGRRPIELDASAIADTISGKVVLVTGAGGSIGSELCRQIDKFGPKKLVMLDRDESALHAVQLSVTGQGLLDTDDVVLGNIRDAARMLAVFEHHRPDVVFHAAALKHLPLLEMYPQEAWQTNVLGTLNVLRAAHAVGVKTFVNVSTDKAANPCCVLGYSKRVTERLTADFAAKDDNTYVSVRFGNVLGSRGSVITAFTKQIEQGGPVTVTHPDVERYFMLIPEACQLVLQAAAIGRDGEVMVLDMGEPAKIQDVATTLIELSGRNDIEIVYTGLRPGEKMSEELFTPGETIQSTDHSLVNSVDVPRIDSEQVGRTVHGDAAASAEWMRMAAAPSPERLEA</sequence>
<dbReference type="Proteomes" id="UP000004474">
    <property type="component" value="Unassembled WGS sequence"/>
</dbReference>
<comment type="caution">
    <text evidence="4">The sequence shown here is derived from an EMBL/GenBank/DDBJ whole genome shotgun (WGS) entry which is preliminary data.</text>
</comment>
<gene>
    <name evidence="4" type="ORF">B277_08025</name>
</gene>
<dbReference type="CDD" id="cd05237">
    <property type="entry name" value="UDP_invert_4-6DH_SDR_e"/>
    <property type="match status" value="1"/>
</dbReference>
<dbReference type="PANTHER" id="PTHR43318">
    <property type="entry name" value="UDP-N-ACETYLGLUCOSAMINE 4,6-DEHYDRATASE"/>
    <property type="match status" value="1"/>
</dbReference>
<dbReference type="EMBL" id="ALWX01000032">
    <property type="protein sequence ID" value="EKA61345.1"/>
    <property type="molecule type" value="Genomic_DNA"/>
</dbReference>
<dbReference type="PATRIC" id="fig|1210046.3.peg.1540"/>
<name>K1DXT8_9MICO</name>
<evidence type="ECO:0000313" key="4">
    <source>
        <dbReference type="EMBL" id="EKA61345.1"/>
    </source>
</evidence>
<keyword evidence="2" id="KW-0472">Membrane</keyword>
<dbReference type="STRING" id="1210046.B277_08025"/>
<keyword evidence="2" id="KW-0812">Transmembrane</keyword>
<feature type="transmembrane region" description="Helical" evidence="2">
    <location>
        <begin position="20"/>
        <end position="39"/>
    </location>
</feature>
<evidence type="ECO:0000256" key="1">
    <source>
        <dbReference type="ARBA" id="ARBA00007430"/>
    </source>
</evidence>
<dbReference type="InterPro" id="IPR003869">
    <property type="entry name" value="Polysac_CapD-like"/>
</dbReference>
<dbReference type="SUPFAM" id="SSF51735">
    <property type="entry name" value="NAD(P)-binding Rossmann-fold domains"/>
    <property type="match status" value="1"/>
</dbReference>
<organism evidence="4 5">
    <name type="scientific">Janibacter hoylei PVAS-1</name>
    <dbReference type="NCBI Taxonomy" id="1210046"/>
    <lineage>
        <taxon>Bacteria</taxon>
        <taxon>Bacillati</taxon>
        <taxon>Actinomycetota</taxon>
        <taxon>Actinomycetes</taxon>
        <taxon>Micrococcales</taxon>
        <taxon>Intrasporangiaceae</taxon>
        <taxon>Janibacter</taxon>
    </lineage>
</organism>
<dbReference type="AlphaFoldDB" id="K1DXT8"/>
<feature type="domain" description="Polysaccharide biosynthesis protein CapD-like" evidence="3">
    <location>
        <begin position="289"/>
        <end position="564"/>
    </location>
</feature>
<dbReference type="eggNOG" id="COG1086">
    <property type="taxonomic scope" value="Bacteria"/>
</dbReference>
<dbReference type="RefSeq" id="WP_007926924.1">
    <property type="nucleotide sequence ID" value="NZ_ALWX01000032.1"/>
</dbReference>
<dbReference type="Pfam" id="PF02719">
    <property type="entry name" value="Polysacc_synt_2"/>
    <property type="match status" value="1"/>
</dbReference>
<dbReference type="SUPFAM" id="SSF53335">
    <property type="entry name" value="S-adenosyl-L-methionine-dependent methyltransferases"/>
    <property type="match status" value="1"/>
</dbReference>
<feature type="transmembrane region" description="Helical" evidence="2">
    <location>
        <begin position="51"/>
        <end position="75"/>
    </location>
</feature>
<keyword evidence="2" id="KW-1133">Transmembrane helix</keyword>
<evidence type="ECO:0000313" key="5">
    <source>
        <dbReference type="Proteomes" id="UP000004474"/>
    </source>
</evidence>
<evidence type="ECO:0000259" key="3">
    <source>
        <dbReference type="Pfam" id="PF02719"/>
    </source>
</evidence>
<reference evidence="4 5" key="1">
    <citation type="journal article" date="2012" name="J. Bacteriol.">
        <title>Genome Sequence of Janibacter hoylei MTCC8307, Isolated from the Stratospheric Air.</title>
        <authorList>
            <person name="Pawar S.P."/>
            <person name="Dhotre D.P."/>
            <person name="Shetty S.A."/>
            <person name="Chowdhury S.P."/>
            <person name="Chaudhari B.L."/>
            <person name="Shouche Y.S."/>
        </authorList>
    </citation>
    <scope>NUCLEOTIDE SEQUENCE [LARGE SCALE GENOMIC DNA]</scope>
    <source>
        <strain evidence="4 5">PVAS-1</strain>
    </source>
</reference>
<dbReference type="PANTHER" id="PTHR43318:SF1">
    <property type="entry name" value="POLYSACCHARIDE BIOSYNTHESIS PROTEIN EPSC-RELATED"/>
    <property type="match status" value="1"/>
</dbReference>
<dbReference type="Gene3D" id="3.40.50.720">
    <property type="entry name" value="NAD(P)-binding Rossmann-like Domain"/>
    <property type="match status" value="2"/>
</dbReference>
<proteinExistence type="inferred from homology"/>
<protein>
    <submittedName>
        <fullName evidence="4">Nucleoside-diphosphate sugar epimerase</fullName>
    </submittedName>
</protein>
<dbReference type="Pfam" id="PF13727">
    <property type="entry name" value="CoA_binding_3"/>
    <property type="match status" value="1"/>
</dbReference>
<dbReference type="InterPro" id="IPR051203">
    <property type="entry name" value="Polysaccharide_Synthase-Rel"/>
</dbReference>
<evidence type="ECO:0000256" key="2">
    <source>
        <dbReference type="SAM" id="Phobius"/>
    </source>
</evidence>
<dbReference type="InterPro" id="IPR036291">
    <property type="entry name" value="NAD(P)-bd_dom_sf"/>
</dbReference>